<organism evidence="2 3">
    <name type="scientific">Phomopsis amygdali</name>
    <name type="common">Fusicoccum amygdali</name>
    <dbReference type="NCBI Taxonomy" id="1214568"/>
    <lineage>
        <taxon>Eukaryota</taxon>
        <taxon>Fungi</taxon>
        <taxon>Dikarya</taxon>
        <taxon>Ascomycota</taxon>
        <taxon>Pezizomycotina</taxon>
        <taxon>Sordariomycetes</taxon>
        <taxon>Sordariomycetidae</taxon>
        <taxon>Diaporthales</taxon>
        <taxon>Diaporthaceae</taxon>
        <taxon>Diaporthe</taxon>
    </lineage>
</organism>
<proteinExistence type="predicted"/>
<name>A0AAD9W7E5_PHOAM</name>
<keyword evidence="1" id="KW-0732">Signal</keyword>
<feature type="signal peptide" evidence="1">
    <location>
        <begin position="1"/>
        <end position="21"/>
    </location>
</feature>
<dbReference type="EMBL" id="JAUJFL010000002">
    <property type="protein sequence ID" value="KAK2609686.1"/>
    <property type="molecule type" value="Genomic_DNA"/>
</dbReference>
<sequence length="165" mass="18195">MAAGWPTSLSAISAIWVPACALTLWPSHFLQPPLLFYTPSPFLVETTNFDKVGQDIQGRSLPTIQMSFEALAPVWLVPPGTSRSFRDGSGKKDKQATFGRSPSYHAMFMVSEFHSSYSREADLLIAWHDGRLENAFGSGAAATTSAISCGWFPTTYHQQDQTYQL</sequence>
<evidence type="ECO:0000313" key="2">
    <source>
        <dbReference type="EMBL" id="KAK2609686.1"/>
    </source>
</evidence>
<evidence type="ECO:0000256" key="1">
    <source>
        <dbReference type="SAM" id="SignalP"/>
    </source>
</evidence>
<dbReference type="AlphaFoldDB" id="A0AAD9W7E5"/>
<reference evidence="2" key="1">
    <citation type="submission" date="2023-06" db="EMBL/GenBank/DDBJ databases">
        <authorList>
            <person name="Noh H."/>
        </authorList>
    </citation>
    <scope>NUCLEOTIDE SEQUENCE</scope>
    <source>
        <strain evidence="2">DUCC20226</strain>
    </source>
</reference>
<gene>
    <name evidence="2" type="ORF">N8I77_003176</name>
</gene>
<comment type="caution">
    <text evidence="2">The sequence shown here is derived from an EMBL/GenBank/DDBJ whole genome shotgun (WGS) entry which is preliminary data.</text>
</comment>
<dbReference type="Proteomes" id="UP001265746">
    <property type="component" value="Unassembled WGS sequence"/>
</dbReference>
<keyword evidence="3" id="KW-1185">Reference proteome</keyword>
<evidence type="ECO:0000313" key="3">
    <source>
        <dbReference type="Proteomes" id="UP001265746"/>
    </source>
</evidence>
<feature type="chain" id="PRO_5042249089" evidence="1">
    <location>
        <begin position="22"/>
        <end position="165"/>
    </location>
</feature>
<accession>A0AAD9W7E5</accession>
<protein>
    <submittedName>
        <fullName evidence="2">Uncharacterized protein</fullName>
    </submittedName>
</protein>